<protein>
    <submittedName>
        <fullName evidence="1">Uncharacterized protein</fullName>
    </submittedName>
</protein>
<accession>A0ACB0IAV7</accession>
<dbReference type="Proteomes" id="UP001177021">
    <property type="component" value="Unassembled WGS sequence"/>
</dbReference>
<organism evidence="1 2">
    <name type="scientific">Trifolium pratense</name>
    <name type="common">Red clover</name>
    <dbReference type="NCBI Taxonomy" id="57577"/>
    <lineage>
        <taxon>Eukaryota</taxon>
        <taxon>Viridiplantae</taxon>
        <taxon>Streptophyta</taxon>
        <taxon>Embryophyta</taxon>
        <taxon>Tracheophyta</taxon>
        <taxon>Spermatophyta</taxon>
        <taxon>Magnoliopsida</taxon>
        <taxon>eudicotyledons</taxon>
        <taxon>Gunneridae</taxon>
        <taxon>Pentapetalae</taxon>
        <taxon>rosids</taxon>
        <taxon>fabids</taxon>
        <taxon>Fabales</taxon>
        <taxon>Fabaceae</taxon>
        <taxon>Papilionoideae</taxon>
        <taxon>50 kb inversion clade</taxon>
        <taxon>NPAAA clade</taxon>
        <taxon>Hologalegina</taxon>
        <taxon>IRL clade</taxon>
        <taxon>Trifolieae</taxon>
        <taxon>Trifolium</taxon>
    </lineage>
</organism>
<evidence type="ECO:0000313" key="1">
    <source>
        <dbReference type="EMBL" id="CAJ2629215.1"/>
    </source>
</evidence>
<keyword evidence="2" id="KW-1185">Reference proteome</keyword>
<name>A0ACB0IAV7_TRIPR</name>
<proteinExistence type="predicted"/>
<evidence type="ECO:0000313" key="2">
    <source>
        <dbReference type="Proteomes" id="UP001177021"/>
    </source>
</evidence>
<gene>
    <name evidence="1" type="ORF">MILVUS5_LOCUS1251</name>
</gene>
<comment type="caution">
    <text evidence="1">The sequence shown here is derived from an EMBL/GenBank/DDBJ whole genome shotgun (WGS) entry which is preliminary data.</text>
</comment>
<sequence length="152" mass="16645">MLGEIYPERRETINVEPSQQNKTVLENLSPSGSLKHVDSPYDHCLGDSPLPKGRKINSNGRDSVEGVGISDDSALFLNHDLDKINFSEVASVMQHVGHSFPDGHRKILVCDGSNVLTEEVTDDGDSSSHHEREQPEDGENGEIFGGLFAFSE</sequence>
<reference evidence="1" key="1">
    <citation type="submission" date="2023-10" db="EMBL/GenBank/DDBJ databases">
        <authorList>
            <person name="Rodriguez Cubillos JULIANA M."/>
            <person name="De Vega J."/>
        </authorList>
    </citation>
    <scope>NUCLEOTIDE SEQUENCE</scope>
</reference>
<dbReference type="EMBL" id="CASHSV030000001">
    <property type="protein sequence ID" value="CAJ2629215.1"/>
    <property type="molecule type" value="Genomic_DNA"/>
</dbReference>